<dbReference type="WBParaSite" id="BXY_1515800.1">
    <property type="protein sequence ID" value="BXY_1515800.1"/>
    <property type="gene ID" value="BXY_1515800"/>
</dbReference>
<evidence type="ECO:0000313" key="4">
    <source>
        <dbReference type="WBParaSite" id="BXY_1515800.1"/>
    </source>
</evidence>
<organism evidence="2 4">
    <name type="scientific">Bursaphelenchus xylophilus</name>
    <name type="common">Pinewood nematode worm</name>
    <name type="synonym">Aphelenchoides xylophilus</name>
    <dbReference type="NCBI Taxonomy" id="6326"/>
    <lineage>
        <taxon>Eukaryota</taxon>
        <taxon>Metazoa</taxon>
        <taxon>Ecdysozoa</taxon>
        <taxon>Nematoda</taxon>
        <taxon>Chromadorea</taxon>
        <taxon>Rhabditida</taxon>
        <taxon>Tylenchina</taxon>
        <taxon>Tylenchomorpha</taxon>
        <taxon>Aphelenchoidea</taxon>
        <taxon>Aphelenchoididae</taxon>
        <taxon>Bursaphelenchus</taxon>
    </lineage>
</organism>
<dbReference type="EMBL" id="CAJFCV020000003">
    <property type="protein sequence ID" value="CAG9109475.1"/>
    <property type="molecule type" value="Genomic_DNA"/>
</dbReference>
<reference evidence="4" key="1">
    <citation type="submission" date="2016-11" db="UniProtKB">
        <authorList>
            <consortium name="WormBaseParasite"/>
        </authorList>
    </citation>
    <scope>IDENTIFICATION</scope>
</reference>
<dbReference type="Proteomes" id="UP000095284">
    <property type="component" value="Unplaced"/>
</dbReference>
<gene>
    <name evidence="1" type="ORF">BXYJ_LOCUS7189</name>
</gene>
<dbReference type="Proteomes" id="UP000659654">
    <property type="component" value="Unassembled WGS sequence"/>
</dbReference>
<keyword evidence="3" id="KW-1185">Reference proteome</keyword>
<name>A0A1I7SQ13_BURXY</name>
<evidence type="ECO:0000313" key="3">
    <source>
        <dbReference type="Proteomes" id="UP000659654"/>
    </source>
</evidence>
<evidence type="ECO:0000313" key="1">
    <source>
        <dbReference type="EMBL" id="CAD5222221.1"/>
    </source>
</evidence>
<accession>A0A1I7SQ13</accession>
<dbReference type="Proteomes" id="UP000582659">
    <property type="component" value="Unassembled WGS sequence"/>
</dbReference>
<dbReference type="EMBL" id="CAJFDI010000003">
    <property type="protein sequence ID" value="CAD5222221.1"/>
    <property type="molecule type" value="Genomic_DNA"/>
</dbReference>
<dbReference type="AlphaFoldDB" id="A0A1I7SQ13"/>
<evidence type="ECO:0000313" key="2">
    <source>
        <dbReference type="Proteomes" id="UP000095284"/>
    </source>
</evidence>
<proteinExistence type="predicted"/>
<reference evidence="1" key="2">
    <citation type="submission" date="2020-09" db="EMBL/GenBank/DDBJ databases">
        <authorList>
            <person name="Kikuchi T."/>
        </authorList>
    </citation>
    <scope>NUCLEOTIDE SEQUENCE</scope>
    <source>
        <strain evidence="1">Ka4C1</strain>
    </source>
</reference>
<sequence>MELRLESLGLNSNPGPGVERHNCGLASLIRGGRSAARDRGISVGIFCDPHSRIPLRSTRRASVDSAALRNLHNVLGPLSDPE</sequence>
<protein>
    <submittedName>
        <fullName evidence="1">(pine wood nematode) hypothetical protein</fullName>
    </submittedName>
</protein>